<feature type="transmembrane region" description="Helical" evidence="1">
    <location>
        <begin position="120"/>
        <end position="136"/>
    </location>
</feature>
<keyword evidence="1" id="KW-0472">Membrane</keyword>
<accession>A0AAW3UZ24</accession>
<comment type="caution">
    <text evidence="2">The sequence shown here is derived from an EMBL/GenBank/DDBJ whole genome shotgun (WGS) entry which is preliminary data.</text>
</comment>
<keyword evidence="1" id="KW-1133">Transmembrane helix</keyword>
<feature type="transmembrane region" description="Helical" evidence="1">
    <location>
        <begin position="156"/>
        <end position="181"/>
    </location>
</feature>
<dbReference type="AlphaFoldDB" id="A0AAW3UZ24"/>
<feature type="transmembrane region" description="Helical" evidence="1">
    <location>
        <begin position="54"/>
        <end position="72"/>
    </location>
</feature>
<organism evidence="2 3">
    <name type="scientific">Paraburkholderia fungorum</name>
    <dbReference type="NCBI Taxonomy" id="134537"/>
    <lineage>
        <taxon>Bacteria</taxon>
        <taxon>Pseudomonadati</taxon>
        <taxon>Pseudomonadota</taxon>
        <taxon>Betaproteobacteria</taxon>
        <taxon>Burkholderiales</taxon>
        <taxon>Burkholderiaceae</taxon>
        <taxon>Paraburkholderia</taxon>
    </lineage>
</organism>
<name>A0AAW3UZ24_9BURK</name>
<feature type="transmembrane region" description="Helical" evidence="1">
    <location>
        <begin position="84"/>
        <end position="108"/>
    </location>
</feature>
<dbReference type="RefSeq" id="WP_311732994.1">
    <property type="nucleotide sequence ID" value="NZ_CP099647.1"/>
</dbReference>
<proteinExistence type="predicted"/>
<evidence type="ECO:0000313" key="3">
    <source>
        <dbReference type="Proteomes" id="UP000518681"/>
    </source>
</evidence>
<evidence type="ECO:0000313" key="2">
    <source>
        <dbReference type="EMBL" id="MBB6203388.1"/>
    </source>
</evidence>
<dbReference type="Proteomes" id="UP000518681">
    <property type="component" value="Unassembled WGS sequence"/>
</dbReference>
<gene>
    <name evidence="2" type="ORF">GGD69_004266</name>
</gene>
<evidence type="ECO:0000256" key="1">
    <source>
        <dbReference type="SAM" id="Phobius"/>
    </source>
</evidence>
<keyword evidence="1" id="KW-0812">Transmembrane</keyword>
<protein>
    <recommendedName>
        <fullName evidence="4">DUF805 domain-containing protein</fullName>
    </recommendedName>
</protein>
<dbReference type="EMBL" id="JACIIK010000007">
    <property type="protein sequence ID" value="MBB6203388.1"/>
    <property type="molecule type" value="Genomic_DNA"/>
</dbReference>
<evidence type="ECO:0008006" key="4">
    <source>
        <dbReference type="Google" id="ProtNLM"/>
    </source>
</evidence>
<sequence>MSEPTDENRRILQATVSIWIKSSARIARTESRSLSVVDRISPQSIDRGVRQWKFLNVPLGALVALVKGIQLFDSHSRRRFGHRFFTLRAFWLAALGINLMWLGHYCYANAVRDHASINEGLVLFVLSIVAIVWMAYENICETDLAHGLAGSALQLALFFPVALYSLPLLLIAMAIVLFASFKAGPAWLVHR</sequence>
<reference evidence="2 3" key="1">
    <citation type="submission" date="2020-08" db="EMBL/GenBank/DDBJ databases">
        <title>Genomic Encyclopedia of Type Strains, Phase IV (KMG-V): Genome sequencing to study the core and pangenomes of soil and plant-associated prokaryotes.</title>
        <authorList>
            <person name="Whitman W."/>
        </authorList>
    </citation>
    <scope>NUCLEOTIDE SEQUENCE [LARGE SCALE GENOMIC DNA]</scope>
    <source>
        <strain evidence="2 3">SEMIA 4013</strain>
    </source>
</reference>